<comment type="catalytic activity">
    <reaction evidence="6">
        <text>cytidine(1402) in 16S rRNA + S-adenosyl-L-methionine = 2'-O-methylcytidine(1402) in 16S rRNA + S-adenosyl-L-homocysteine + H(+)</text>
        <dbReference type="Rhea" id="RHEA:42924"/>
        <dbReference type="Rhea" id="RHEA-COMP:10285"/>
        <dbReference type="Rhea" id="RHEA-COMP:10286"/>
        <dbReference type="ChEBI" id="CHEBI:15378"/>
        <dbReference type="ChEBI" id="CHEBI:57856"/>
        <dbReference type="ChEBI" id="CHEBI:59789"/>
        <dbReference type="ChEBI" id="CHEBI:74495"/>
        <dbReference type="ChEBI" id="CHEBI:82748"/>
        <dbReference type="EC" id="2.1.1.198"/>
    </reaction>
</comment>
<dbReference type="FunFam" id="3.30.950.10:FF:000002">
    <property type="entry name" value="Ribosomal RNA small subunit methyltransferase I"/>
    <property type="match status" value="1"/>
</dbReference>
<comment type="subcellular location">
    <subcellularLocation>
        <location evidence="6">Cytoplasm</location>
    </subcellularLocation>
</comment>
<evidence type="ECO:0000256" key="1">
    <source>
        <dbReference type="ARBA" id="ARBA00022490"/>
    </source>
</evidence>
<dbReference type="GO" id="GO:0070677">
    <property type="term" value="F:rRNA (cytosine-2'-O-)-methyltransferase activity"/>
    <property type="evidence" value="ECO:0007669"/>
    <property type="project" value="UniProtKB-UniRule"/>
</dbReference>
<dbReference type="Gene3D" id="3.40.1010.10">
    <property type="entry name" value="Cobalt-precorrin-4 Transmethylase, Domain 1"/>
    <property type="match status" value="1"/>
</dbReference>
<dbReference type="Gene3D" id="3.30.950.10">
    <property type="entry name" value="Methyltransferase, Cobalt-precorrin-4 Transmethylase, Domain 2"/>
    <property type="match status" value="1"/>
</dbReference>
<dbReference type="AlphaFoldDB" id="A0A3R9P3P7"/>
<dbReference type="InterPro" id="IPR035996">
    <property type="entry name" value="4pyrrol_Methylase_sf"/>
</dbReference>
<dbReference type="Pfam" id="PF00590">
    <property type="entry name" value="TP_methylase"/>
    <property type="match status" value="1"/>
</dbReference>
<evidence type="ECO:0000256" key="4">
    <source>
        <dbReference type="ARBA" id="ARBA00022679"/>
    </source>
</evidence>
<comment type="caution">
    <text evidence="8">The sequence shown here is derived from an EMBL/GenBank/DDBJ whole genome shotgun (WGS) entry which is preliminary data.</text>
</comment>
<dbReference type="EMBL" id="RBVX01000060">
    <property type="protein sequence ID" value="RSL29582.1"/>
    <property type="molecule type" value="Genomic_DNA"/>
</dbReference>
<dbReference type="CDD" id="cd11648">
    <property type="entry name" value="RsmI"/>
    <property type="match status" value="1"/>
</dbReference>
<keyword evidence="1 6" id="KW-0963">Cytoplasm</keyword>
<evidence type="ECO:0000256" key="6">
    <source>
        <dbReference type="HAMAP-Rule" id="MF_01877"/>
    </source>
</evidence>
<protein>
    <recommendedName>
        <fullName evidence="6">Ribosomal RNA small subunit methyltransferase I</fullName>
        <ecNumber evidence="6">2.1.1.198</ecNumber>
    </recommendedName>
    <alternativeName>
        <fullName evidence="6">16S rRNA 2'-O-ribose C1402 methyltransferase</fullName>
    </alternativeName>
    <alternativeName>
        <fullName evidence="6">rRNA (cytidine-2'-O-)-methyltransferase RsmI</fullName>
    </alternativeName>
</protein>
<gene>
    <name evidence="6 8" type="primary">rsmI</name>
    <name evidence="8" type="ORF">D7Z54_30540</name>
</gene>
<dbReference type="GO" id="GO:0005737">
    <property type="term" value="C:cytoplasm"/>
    <property type="evidence" value="ECO:0007669"/>
    <property type="project" value="UniProtKB-SubCell"/>
</dbReference>
<feature type="domain" description="Tetrapyrrole methylase" evidence="7">
    <location>
        <begin position="15"/>
        <end position="213"/>
    </location>
</feature>
<dbReference type="RefSeq" id="WP_125562281.1">
    <property type="nucleotide sequence ID" value="NZ_RBVX01000060.1"/>
</dbReference>
<organism evidence="8 9">
    <name type="scientific">Salibacterium salarium</name>
    <dbReference type="NCBI Taxonomy" id="284579"/>
    <lineage>
        <taxon>Bacteria</taxon>
        <taxon>Bacillati</taxon>
        <taxon>Bacillota</taxon>
        <taxon>Bacilli</taxon>
        <taxon>Bacillales</taxon>
        <taxon>Bacillaceae</taxon>
    </lineage>
</organism>
<dbReference type="PIRSF" id="PIRSF005917">
    <property type="entry name" value="MTase_YraL"/>
    <property type="match status" value="1"/>
</dbReference>
<evidence type="ECO:0000259" key="7">
    <source>
        <dbReference type="Pfam" id="PF00590"/>
    </source>
</evidence>
<evidence type="ECO:0000313" key="9">
    <source>
        <dbReference type="Proteomes" id="UP000275076"/>
    </source>
</evidence>
<dbReference type="InterPro" id="IPR000878">
    <property type="entry name" value="4pyrrol_Mease"/>
</dbReference>
<comment type="function">
    <text evidence="6">Catalyzes the 2'-O-methylation of the ribose of cytidine 1402 (C1402) in 16S rRNA.</text>
</comment>
<name>A0A3R9P3P7_9BACI</name>
<proteinExistence type="inferred from homology"/>
<dbReference type="SUPFAM" id="SSF53790">
    <property type="entry name" value="Tetrapyrrole methylase"/>
    <property type="match status" value="1"/>
</dbReference>
<evidence type="ECO:0000313" key="8">
    <source>
        <dbReference type="EMBL" id="RSL29582.1"/>
    </source>
</evidence>
<dbReference type="InterPro" id="IPR014776">
    <property type="entry name" value="4pyrrole_Mease_sub2"/>
</dbReference>
<dbReference type="PROSITE" id="PS01296">
    <property type="entry name" value="RSMI"/>
    <property type="match status" value="1"/>
</dbReference>
<evidence type="ECO:0000256" key="3">
    <source>
        <dbReference type="ARBA" id="ARBA00022603"/>
    </source>
</evidence>
<dbReference type="PANTHER" id="PTHR46111">
    <property type="entry name" value="RIBOSOMAL RNA SMALL SUBUNIT METHYLTRANSFERASE I"/>
    <property type="match status" value="1"/>
</dbReference>
<dbReference type="PANTHER" id="PTHR46111:SF1">
    <property type="entry name" value="RIBOSOMAL RNA SMALL SUBUNIT METHYLTRANSFERASE I"/>
    <property type="match status" value="1"/>
</dbReference>
<keyword evidence="2 6" id="KW-0698">rRNA processing</keyword>
<keyword evidence="9" id="KW-1185">Reference proteome</keyword>
<sequence>MINQKSFQTEDNVVLYLVPTPIGNLEDMTFRAVRILQEVDVIFAEDTRQTRKLCSHFEISTFLDSYHEHNKDKKGDKILSLLTEGKKIALVSDAGTPLVSDPGKEVVDKVLQEGIAVISLPGANAAVTALTASGLGGGPFYFYGFLPRKKKDREVEIRDLSYVKAPLVFYESPHRLTEMVNHLEEWWKDRQIVLAREITKKFEELVRGTVAELKEYLEQESIKGECCLIVEGAALDEKRPEENWWVDIDMVTHVHRYMEQNLSSKEAIKETAKERGLSKRDVYAAYHNL</sequence>
<dbReference type="HAMAP" id="MF_01877">
    <property type="entry name" value="16SrRNA_methyltr_I"/>
    <property type="match status" value="1"/>
</dbReference>
<comment type="similarity">
    <text evidence="6">Belongs to the methyltransferase superfamily. RsmI family.</text>
</comment>
<accession>A0A3R9P3P7</accession>
<keyword evidence="5 6" id="KW-0949">S-adenosyl-L-methionine</keyword>
<dbReference type="FunFam" id="3.40.1010.10:FF:000002">
    <property type="entry name" value="Ribosomal RNA small subunit methyltransferase I"/>
    <property type="match status" value="1"/>
</dbReference>
<dbReference type="InterPro" id="IPR008189">
    <property type="entry name" value="rRNA_ssu_MeTfrase_I"/>
</dbReference>
<evidence type="ECO:0000256" key="5">
    <source>
        <dbReference type="ARBA" id="ARBA00022691"/>
    </source>
</evidence>
<dbReference type="EC" id="2.1.1.198" evidence="6"/>
<keyword evidence="4 6" id="KW-0808">Transferase</keyword>
<evidence type="ECO:0000256" key="2">
    <source>
        <dbReference type="ARBA" id="ARBA00022552"/>
    </source>
</evidence>
<dbReference type="InterPro" id="IPR014777">
    <property type="entry name" value="4pyrrole_Mease_sub1"/>
</dbReference>
<dbReference type="OrthoDB" id="9809084at2"/>
<dbReference type="InterPro" id="IPR018063">
    <property type="entry name" value="SAM_MeTrfase_RsmI_CS"/>
</dbReference>
<dbReference type="Proteomes" id="UP000275076">
    <property type="component" value="Unassembled WGS sequence"/>
</dbReference>
<keyword evidence="3 6" id="KW-0489">Methyltransferase</keyword>
<reference evidence="8 9" key="1">
    <citation type="submission" date="2018-10" db="EMBL/GenBank/DDBJ databases">
        <title>Draft genome sequence of Bacillus salarius IM0101, isolated from a hypersaline soil in Inner Mongolia, China.</title>
        <authorList>
            <person name="Yamprayoonswat W."/>
            <person name="Boonvisut S."/>
            <person name="Jumpathong W."/>
            <person name="Sittihan S."/>
            <person name="Ruangsuj P."/>
            <person name="Wanthongcharoen S."/>
            <person name="Thongpramul N."/>
            <person name="Pimmason S."/>
            <person name="Yu B."/>
            <person name="Yasawong M."/>
        </authorList>
    </citation>
    <scope>NUCLEOTIDE SEQUENCE [LARGE SCALE GENOMIC DNA]</scope>
    <source>
        <strain evidence="8 9">IM0101</strain>
    </source>
</reference>
<dbReference type="NCBIfam" id="TIGR00096">
    <property type="entry name" value="16S rRNA (cytidine(1402)-2'-O)-methyltransferase"/>
    <property type="match status" value="1"/>
</dbReference>